<dbReference type="InterPro" id="IPR006612">
    <property type="entry name" value="THAP_Znf"/>
</dbReference>
<evidence type="ECO:0000256" key="3">
    <source>
        <dbReference type="ARBA" id="ARBA00022833"/>
    </source>
</evidence>
<reference evidence="7" key="1">
    <citation type="submission" date="2021-05" db="EMBL/GenBank/DDBJ databases">
        <authorList>
            <person name="Alioto T."/>
            <person name="Alioto T."/>
            <person name="Gomez Garrido J."/>
        </authorList>
    </citation>
    <scope>NUCLEOTIDE SEQUENCE</scope>
</reference>
<keyword evidence="4 5" id="KW-0238">DNA-binding</keyword>
<dbReference type="AlphaFoldDB" id="A0A8D9AAK1"/>
<dbReference type="GO" id="GO:0008270">
    <property type="term" value="F:zinc ion binding"/>
    <property type="evidence" value="ECO:0007669"/>
    <property type="project" value="UniProtKB-KW"/>
</dbReference>
<name>A0A8D9AAK1_9HEMI</name>
<proteinExistence type="predicted"/>
<dbReference type="PANTHER" id="PTHR46927">
    <property type="entry name" value="AGAP005574-PA"/>
    <property type="match status" value="1"/>
</dbReference>
<feature type="domain" description="THAP-type" evidence="6">
    <location>
        <begin position="1"/>
        <end position="79"/>
    </location>
</feature>
<keyword evidence="1" id="KW-0479">Metal-binding</keyword>
<evidence type="ECO:0000256" key="1">
    <source>
        <dbReference type="ARBA" id="ARBA00022723"/>
    </source>
</evidence>
<protein>
    <submittedName>
        <fullName evidence="7">THAP domain-containing protein 2</fullName>
    </submittedName>
</protein>
<evidence type="ECO:0000256" key="5">
    <source>
        <dbReference type="PROSITE-ProRule" id="PRU00309"/>
    </source>
</evidence>
<evidence type="ECO:0000256" key="2">
    <source>
        <dbReference type="ARBA" id="ARBA00022771"/>
    </source>
</evidence>
<dbReference type="SUPFAM" id="SSF57716">
    <property type="entry name" value="Glucocorticoid receptor-like (DNA-binding domain)"/>
    <property type="match status" value="1"/>
</dbReference>
<sequence>MVTCSVHACENSHGTRGVSFHLFPKKPERLAAWVAVVNKKDWTPKSSSRICSAHFKEEDIDRTSLSVVRIREHAVPTIFPRCQAFPCPCVQRKVVSPFCHQYIK</sequence>
<keyword evidence="3" id="KW-0862">Zinc</keyword>
<dbReference type="SMART" id="SM00980">
    <property type="entry name" value="THAP"/>
    <property type="match status" value="1"/>
</dbReference>
<accession>A0A8D9AAK1</accession>
<evidence type="ECO:0000259" key="6">
    <source>
        <dbReference type="PROSITE" id="PS50950"/>
    </source>
</evidence>
<dbReference type="InterPro" id="IPR052224">
    <property type="entry name" value="THAP_domain_protein"/>
</dbReference>
<dbReference type="PROSITE" id="PS50950">
    <property type="entry name" value="ZF_THAP"/>
    <property type="match status" value="1"/>
</dbReference>
<organism evidence="7">
    <name type="scientific">Cacopsylla melanoneura</name>
    <dbReference type="NCBI Taxonomy" id="428564"/>
    <lineage>
        <taxon>Eukaryota</taxon>
        <taxon>Metazoa</taxon>
        <taxon>Ecdysozoa</taxon>
        <taxon>Arthropoda</taxon>
        <taxon>Hexapoda</taxon>
        <taxon>Insecta</taxon>
        <taxon>Pterygota</taxon>
        <taxon>Neoptera</taxon>
        <taxon>Paraneoptera</taxon>
        <taxon>Hemiptera</taxon>
        <taxon>Sternorrhyncha</taxon>
        <taxon>Psylloidea</taxon>
        <taxon>Psyllidae</taxon>
        <taxon>Psyllinae</taxon>
        <taxon>Cacopsylla</taxon>
    </lineage>
</organism>
<evidence type="ECO:0000256" key="4">
    <source>
        <dbReference type="ARBA" id="ARBA00023125"/>
    </source>
</evidence>
<dbReference type="GO" id="GO:0003677">
    <property type="term" value="F:DNA binding"/>
    <property type="evidence" value="ECO:0007669"/>
    <property type="project" value="UniProtKB-UniRule"/>
</dbReference>
<dbReference type="Pfam" id="PF05485">
    <property type="entry name" value="THAP"/>
    <property type="match status" value="1"/>
</dbReference>
<dbReference type="PANTHER" id="PTHR46927:SF3">
    <property type="entry name" value="THAP-TYPE DOMAIN-CONTAINING PROTEIN"/>
    <property type="match status" value="1"/>
</dbReference>
<dbReference type="EMBL" id="HBUF01232028">
    <property type="protein sequence ID" value="CAG6673758.1"/>
    <property type="molecule type" value="Transcribed_RNA"/>
</dbReference>
<keyword evidence="2 5" id="KW-0863">Zinc-finger</keyword>
<dbReference type="SMART" id="SM00692">
    <property type="entry name" value="DM3"/>
    <property type="match status" value="1"/>
</dbReference>
<dbReference type="InterPro" id="IPR038441">
    <property type="entry name" value="THAP_Znf_sf"/>
</dbReference>
<dbReference type="Gene3D" id="6.20.210.20">
    <property type="entry name" value="THAP domain"/>
    <property type="match status" value="1"/>
</dbReference>
<evidence type="ECO:0000313" key="7">
    <source>
        <dbReference type="EMBL" id="CAG6761791.1"/>
    </source>
</evidence>
<dbReference type="EMBL" id="HBUF01559826">
    <property type="protein sequence ID" value="CAG6761791.1"/>
    <property type="molecule type" value="Transcribed_RNA"/>
</dbReference>